<evidence type="ECO:0000313" key="2">
    <source>
        <dbReference type="Proteomes" id="UP000276133"/>
    </source>
</evidence>
<feature type="non-terminal residue" evidence="1">
    <location>
        <position position="1"/>
    </location>
</feature>
<gene>
    <name evidence="1" type="ORF">BpHYR1_015638</name>
</gene>
<evidence type="ECO:0000313" key="1">
    <source>
        <dbReference type="EMBL" id="RNA20753.1"/>
    </source>
</evidence>
<dbReference type="AlphaFoldDB" id="A0A3M7RAX8"/>
<name>A0A3M7RAX8_BRAPC</name>
<proteinExistence type="predicted"/>
<reference evidence="1 2" key="1">
    <citation type="journal article" date="2018" name="Sci. Rep.">
        <title>Genomic signatures of local adaptation to the degree of environmental predictability in rotifers.</title>
        <authorList>
            <person name="Franch-Gras L."/>
            <person name="Hahn C."/>
            <person name="Garcia-Roger E.M."/>
            <person name="Carmona M.J."/>
            <person name="Serra M."/>
            <person name="Gomez A."/>
        </authorList>
    </citation>
    <scope>NUCLEOTIDE SEQUENCE [LARGE SCALE GENOMIC DNA]</scope>
    <source>
        <strain evidence="1">HYR1</strain>
    </source>
</reference>
<accession>A0A3M7RAX8</accession>
<dbReference type="OrthoDB" id="413122at2759"/>
<organism evidence="1 2">
    <name type="scientific">Brachionus plicatilis</name>
    <name type="common">Marine rotifer</name>
    <name type="synonym">Brachionus muelleri</name>
    <dbReference type="NCBI Taxonomy" id="10195"/>
    <lineage>
        <taxon>Eukaryota</taxon>
        <taxon>Metazoa</taxon>
        <taxon>Spiralia</taxon>
        <taxon>Gnathifera</taxon>
        <taxon>Rotifera</taxon>
        <taxon>Eurotatoria</taxon>
        <taxon>Monogononta</taxon>
        <taxon>Pseudotrocha</taxon>
        <taxon>Ploima</taxon>
        <taxon>Brachionidae</taxon>
        <taxon>Brachionus</taxon>
    </lineage>
</organism>
<dbReference type="EMBL" id="REGN01003790">
    <property type="protein sequence ID" value="RNA20753.1"/>
    <property type="molecule type" value="Genomic_DNA"/>
</dbReference>
<sequence length="127" mass="14826">IGRLNWPAKWPFKSGRRPAGQSWPPPNTNLKGYVHNICLDPYGFLLMSEIQIKIWKKVSLNNPIWYFDATGSVHKDIYRQNKPLLYSIVVHDRENKQILPVAEFITTDQSVKSISSYLHNIDYNLRD</sequence>
<keyword evidence="2" id="KW-1185">Reference proteome</keyword>
<dbReference type="Proteomes" id="UP000276133">
    <property type="component" value="Unassembled WGS sequence"/>
</dbReference>
<protein>
    <submittedName>
        <fullName evidence="1">KDa in NOF-FB transposable element</fullName>
    </submittedName>
</protein>
<comment type="caution">
    <text evidence="1">The sequence shown here is derived from an EMBL/GenBank/DDBJ whole genome shotgun (WGS) entry which is preliminary data.</text>
</comment>